<dbReference type="EMBL" id="JXRQ01000008">
    <property type="protein sequence ID" value="KIL53484.1"/>
    <property type="molecule type" value="Genomic_DNA"/>
</dbReference>
<dbReference type="PATRIC" id="fig|135826.4.peg.460"/>
<protein>
    <recommendedName>
        <fullName evidence="3">Tricorn protease C1 domain-containing protein</fullName>
    </recommendedName>
</protein>
<dbReference type="Proteomes" id="UP000031950">
    <property type="component" value="Unassembled WGS sequence"/>
</dbReference>
<name>A0A0C2SHQ1_9BACL</name>
<sequence>MYIDMFEKIVDVMHHDYSGFLDKKGWDQPELFRKKVEALDPSASASRAAFTAIVKDYLLDFRDKHVSFTVADQNGSPAEWAGFRVRRYRDFLYITESEDTRFQSGDKIISVDRERIPEAADTYARQLYQEKVARQDWNPVMLLAGEIEVEHRSGERAVYEIHRKKNRCIRLNIPQKKLSLAFI</sequence>
<evidence type="ECO:0008006" key="3">
    <source>
        <dbReference type="Google" id="ProtNLM"/>
    </source>
</evidence>
<dbReference type="OrthoDB" id="2327485at2"/>
<accession>A0A0C2SHQ1</accession>
<reference evidence="1 2" key="1">
    <citation type="submission" date="2015-01" db="EMBL/GenBank/DDBJ databases">
        <title>Genome sequence of Jeotgalibacillus alimentarius.</title>
        <authorList>
            <person name="Goh K.M."/>
            <person name="Chan K.-G."/>
            <person name="Yaakop A.S."/>
            <person name="Ee R."/>
            <person name="Gan H.M."/>
            <person name="Chan C.S."/>
        </authorList>
    </citation>
    <scope>NUCLEOTIDE SEQUENCE [LARGE SCALE GENOMIC DNA]</scope>
    <source>
        <strain evidence="1 2">YKJ-13</strain>
    </source>
</reference>
<comment type="caution">
    <text evidence="1">The sequence shown here is derived from an EMBL/GenBank/DDBJ whole genome shotgun (WGS) entry which is preliminary data.</text>
</comment>
<keyword evidence="2" id="KW-1185">Reference proteome</keyword>
<dbReference type="STRING" id="135826.KP77_04600"/>
<proteinExistence type="predicted"/>
<organism evidence="1 2">
    <name type="scientific">Jeotgalibacillus alimentarius</name>
    <dbReference type="NCBI Taxonomy" id="135826"/>
    <lineage>
        <taxon>Bacteria</taxon>
        <taxon>Bacillati</taxon>
        <taxon>Bacillota</taxon>
        <taxon>Bacilli</taxon>
        <taxon>Bacillales</taxon>
        <taxon>Caryophanaceae</taxon>
        <taxon>Jeotgalibacillus</taxon>
    </lineage>
</organism>
<dbReference type="RefSeq" id="WP_041121120.1">
    <property type="nucleotide sequence ID" value="NZ_JXRQ01000008.1"/>
</dbReference>
<dbReference type="AlphaFoldDB" id="A0A0C2SHQ1"/>
<gene>
    <name evidence="1" type="ORF">KP77_04600</name>
</gene>
<evidence type="ECO:0000313" key="1">
    <source>
        <dbReference type="EMBL" id="KIL53484.1"/>
    </source>
</evidence>
<evidence type="ECO:0000313" key="2">
    <source>
        <dbReference type="Proteomes" id="UP000031950"/>
    </source>
</evidence>